<reference evidence="1" key="1">
    <citation type="submission" date="2020-06" db="EMBL/GenBank/DDBJ databases">
        <title>Unique genomic features of the anaerobic methanotrophic archaea.</title>
        <authorList>
            <person name="Chadwick G.L."/>
            <person name="Skennerton C.T."/>
            <person name="Laso-Perez R."/>
            <person name="Leu A.O."/>
            <person name="Speth D.R."/>
            <person name="Yu H."/>
            <person name="Morgan-Lang C."/>
            <person name="Hatzenpichler R."/>
            <person name="Goudeau D."/>
            <person name="Malmstrom R."/>
            <person name="Brazelton W.J."/>
            <person name="Woyke T."/>
            <person name="Hallam S.J."/>
            <person name="Tyson G.W."/>
            <person name="Wegener G."/>
            <person name="Boetius A."/>
            <person name="Orphan V."/>
        </authorList>
    </citation>
    <scope>NUCLEOTIDE SEQUENCE</scope>
</reference>
<accession>A0A7G9Z4N2</accession>
<sequence length="217" mass="25936">MIYQGDMFNANYQRANNVSNLRRLSYGMRYLVDKEEQYIEWLEKEKGEKFPEEVFKQELENTAKMEIEVSNILLRTYVERFGYEKCGDFKGFVNQYKKEREPYKIKYQKDQDPIPVLDINRDLRNHSIHSEPTYELIKSSKKPIQILSEQVMRLTNNLGEKEIVHDLDVHDLEDMGMKIDEARKKMTFTNSSNSSLMLYGELLREEVLECIRQIDLR</sequence>
<name>A0A7G9Z4N2_9EURY</name>
<proteinExistence type="predicted"/>
<dbReference type="EMBL" id="MT631606">
    <property type="protein sequence ID" value="QNO55216.1"/>
    <property type="molecule type" value="Genomic_DNA"/>
</dbReference>
<dbReference type="AlphaFoldDB" id="A0A7G9Z4N2"/>
<protein>
    <submittedName>
        <fullName evidence="1">Uncharacterized protein</fullName>
    </submittedName>
</protein>
<evidence type="ECO:0000313" key="1">
    <source>
        <dbReference type="EMBL" id="QNO55216.1"/>
    </source>
</evidence>
<organism evidence="1">
    <name type="scientific">Candidatus Methanophaga sp. ANME-1 ERB7</name>
    <dbReference type="NCBI Taxonomy" id="2759913"/>
    <lineage>
        <taxon>Archaea</taxon>
        <taxon>Methanobacteriati</taxon>
        <taxon>Methanobacteriota</taxon>
        <taxon>Stenosarchaea group</taxon>
        <taxon>Methanomicrobia</taxon>
        <taxon>Candidatus Methanophagales</taxon>
        <taxon>Candidatus Methanophagaceae</taxon>
        <taxon>Candidatus Methanophaga</taxon>
    </lineage>
</organism>
<gene>
    <name evidence="1" type="ORF">MHJDHPNH_00018</name>
</gene>